<organism evidence="7 8">
    <name type="scientific">Parvularcula mediterranea</name>
    <dbReference type="NCBI Taxonomy" id="2732508"/>
    <lineage>
        <taxon>Bacteria</taxon>
        <taxon>Pseudomonadati</taxon>
        <taxon>Pseudomonadota</taxon>
        <taxon>Alphaproteobacteria</taxon>
        <taxon>Parvularculales</taxon>
        <taxon>Parvularculaceae</taxon>
        <taxon>Parvularcula</taxon>
    </lineage>
</organism>
<feature type="transmembrane region" description="Helical" evidence="6">
    <location>
        <begin position="314"/>
        <end position="333"/>
    </location>
</feature>
<dbReference type="Pfam" id="PF03739">
    <property type="entry name" value="LptF_LptG"/>
    <property type="match status" value="1"/>
</dbReference>
<evidence type="ECO:0000313" key="7">
    <source>
        <dbReference type="EMBL" id="NNU16282.1"/>
    </source>
</evidence>
<keyword evidence="4 6" id="KW-1133">Transmembrane helix</keyword>
<evidence type="ECO:0000256" key="2">
    <source>
        <dbReference type="ARBA" id="ARBA00022475"/>
    </source>
</evidence>
<dbReference type="AlphaFoldDB" id="A0A7Y3W5G4"/>
<dbReference type="GO" id="GO:0015920">
    <property type="term" value="P:lipopolysaccharide transport"/>
    <property type="evidence" value="ECO:0007669"/>
    <property type="project" value="TreeGrafter"/>
</dbReference>
<evidence type="ECO:0000256" key="1">
    <source>
        <dbReference type="ARBA" id="ARBA00004651"/>
    </source>
</evidence>
<evidence type="ECO:0000256" key="4">
    <source>
        <dbReference type="ARBA" id="ARBA00022989"/>
    </source>
</evidence>
<feature type="transmembrane region" description="Helical" evidence="6">
    <location>
        <begin position="345"/>
        <end position="364"/>
    </location>
</feature>
<comment type="caution">
    <text evidence="7">The sequence shown here is derived from an EMBL/GenBank/DDBJ whole genome shotgun (WGS) entry which is preliminary data.</text>
</comment>
<feature type="transmembrane region" description="Helical" evidence="6">
    <location>
        <begin position="283"/>
        <end position="302"/>
    </location>
</feature>
<dbReference type="InterPro" id="IPR005495">
    <property type="entry name" value="LptG/LptF_permease"/>
</dbReference>
<evidence type="ECO:0000256" key="3">
    <source>
        <dbReference type="ARBA" id="ARBA00022692"/>
    </source>
</evidence>
<keyword evidence="8" id="KW-1185">Reference proteome</keyword>
<proteinExistence type="predicted"/>
<dbReference type="PANTHER" id="PTHR33529:SF2">
    <property type="entry name" value="LIPOPOLYSACCHARIDE EXPORT SYSTEM PERMEASE PROTEIN LPTG"/>
    <property type="match status" value="1"/>
</dbReference>
<protein>
    <submittedName>
        <fullName evidence="7">LptF/LptG family permease</fullName>
    </submittedName>
</protein>
<keyword evidence="2" id="KW-1003">Cell membrane</keyword>
<feature type="transmembrane region" description="Helical" evidence="6">
    <location>
        <begin position="16"/>
        <end position="36"/>
    </location>
</feature>
<gene>
    <name evidence="7" type="ORF">HK107_08105</name>
</gene>
<keyword evidence="5 6" id="KW-0472">Membrane</keyword>
<dbReference type="GO" id="GO:0043190">
    <property type="term" value="C:ATP-binding cassette (ABC) transporter complex"/>
    <property type="evidence" value="ECO:0007669"/>
    <property type="project" value="TreeGrafter"/>
</dbReference>
<evidence type="ECO:0000256" key="5">
    <source>
        <dbReference type="ARBA" id="ARBA00023136"/>
    </source>
</evidence>
<feature type="transmembrane region" description="Helical" evidence="6">
    <location>
        <begin position="100"/>
        <end position="122"/>
    </location>
</feature>
<dbReference type="EMBL" id="JABFCX010000002">
    <property type="protein sequence ID" value="NNU16282.1"/>
    <property type="molecule type" value="Genomic_DNA"/>
</dbReference>
<dbReference type="PANTHER" id="PTHR33529">
    <property type="entry name" value="SLR0882 PROTEIN-RELATED"/>
    <property type="match status" value="1"/>
</dbReference>
<accession>A0A7Y3W5G4</accession>
<dbReference type="RefSeq" id="WP_173198366.1">
    <property type="nucleotide sequence ID" value="NZ_JABFCX010000002.1"/>
</dbReference>
<reference evidence="7 8" key="1">
    <citation type="submission" date="2020-05" db="EMBL/GenBank/DDBJ databases">
        <title>Parvularcula mediterraneae sp. nov., isolated from polypropylene straw from shallow seawater of the seashore of Laganas in Zakynthos island, Greece.</title>
        <authorList>
            <person name="Szabo I."/>
            <person name="Al-Omari J."/>
            <person name="Rado J."/>
            <person name="Szerdahelyi G.S."/>
        </authorList>
    </citation>
    <scope>NUCLEOTIDE SEQUENCE [LARGE SCALE GENOMIC DNA]</scope>
    <source>
        <strain evidence="7 8">ZS-1/3</strain>
    </source>
</reference>
<keyword evidence="3 6" id="KW-0812">Transmembrane</keyword>
<feature type="transmembrane region" description="Helical" evidence="6">
    <location>
        <begin position="64"/>
        <end position="88"/>
    </location>
</feature>
<comment type="subcellular location">
    <subcellularLocation>
        <location evidence="1">Cell membrane</location>
        <topology evidence="1">Multi-pass membrane protein</topology>
    </subcellularLocation>
</comment>
<evidence type="ECO:0000313" key="8">
    <source>
        <dbReference type="Proteomes" id="UP000536835"/>
    </source>
</evidence>
<evidence type="ECO:0000256" key="6">
    <source>
        <dbReference type="SAM" id="Phobius"/>
    </source>
</evidence>
<sequence>MIGLTLPERYIMQRTLRGIIVLGLASFGLTVSIDFLEALRQVSELPGAGAAQAFELTLLRTPQLLMILSPFIVLFGTLMAFAQLAGSLEIAVFRAAGFSVWRVVGAPVLLALAIGMFLIAVVDPLTTRMSLTADNKLASYRGGATETTPKAFRDGVWLRQDLAEGQVLIVRAERINVTTGEFGELLVWRKTPIGTLIERFDAADGQLEGQTLTLLDAKRSVPGADLSAEVGDVSFPMTFVIDDLAKSGDRPEVLHLWNLPGLMARIGNAGIPLEPYALRLNEIFATPVKLAAMAVLACVFALPIHARGGGTARLILSGIAAGFLSFILIQFSQTIGEAGLIPARIAAWTPPLVTLLVGLTILLFQEDG</sequence>
<dbReference type="Proteomes" id="UP000536835">
    <property type="component" value="Unassembled WGS sequence"/>
</dbReference>
<name>A0A7Y3W5G4_9PROT</name>